<evidence type="ECO:0000259" key="2">
    <source>
        <dbReference type="Pfam" id="PF23763"/>
    </source>
</evidence>
<feature type="signal peptide" evidence="1">
    <location>
        <begin position="1"/>
        <end position="21"/>
    </location>
</feature>
<dbReference type="Pfam" id="PF23763">
    <property type="entry name" value="Beta-barrel_GLAA-B_I"/>
    <property type="match status" value="1"/>
</dbReference>
<accession>A0ABV2T4D4</accession>
<sequence length="627" mass="70308">MKFLLIVVLLFSVTVATPVVAQRDTLVVNVSDYGVQPDTRLNIEPVVRKILKEKKAGTWLKIVFPKGRYDFWPYQAEEELFKASIAFDLKDHADICIDGQGADFIFHGRMMPFRLLNSTNITLRNFSIDWDRPFISQAEIVASGADFVDMKIDEHIYPYEIVNDTIYFTGEGWRSKITHNYNNIFNGSDKDIVYQTRDNPLGDLPKATAAALGNGLVRFHFKPAYQPAPGTLIALYHGSYITDGILVYSSKQTNLENIDIYHTLSCGVHGYKSEDIRLKQVNIIVNEKKGRVFSTVADATHFNGCKGTIIVDHCTVSGSGDDFLNIHGMYGKIIEVMDAHNVLLKPDGRYIGFAAGENAWAVDSATMQRGAPLKVTGQEPVLRNGQLIGYRITFGEEILHKMRTGDLLENKDRNPDVVIKDCKILKRHRARGLLITTAGKVRIENNYFNTAGAAILIDGDTDLWFESGAVKDVAIINNVFENCYTSGNNILEAPWGWGEGVITITPSVRPKDDKSPAYHRNIRIEGNTFKHYDYALLYARSVDALSFTGNKMIPTNAYKPFYRKVNIYLDGCRNVKTGDNVFEPGFPGRNMFIRHMQPKEIKQGNGQKLSIINGDKNKAAEQALDAI</sequence>
<evidence type="ECO:0000313" key="3">
    <source>
        <dbReference type="EMBL" id="MET6997480.1"/>
    </source>
</evidence>
<gene>
    <name evidence="3" type="ORF">ABR189_08875</name>
</gene>
<dbReference type="InterPro" id="IPR012334">
    <property type="entry name" value="Pectin_lyas_fold"/>
</dbReference>
<dbReference type="Gene3D" id="2.160.20.10">
    <property type="entry name" value="Single-stranded right-handed beta-helix, Pectin lyase-like"/>
    <property type="match status" value="2"/>
</dbReference>
<dbReference type="InterPro" id="IPR006626">
    <property type="entry name" value="PbH1"/>
</dbReference>
<protein>
    <recommendedName>
        <fullName evidence="2">GLAA-B beta-barrel domain-containing protein</fullName>
    </recommendedName>
</protein>
<feature type="chain" id="PRO_5046514565" description="GLAA-B beta-barrel domain-containing protein" evidence="1">
    <location>
        <begin position="22"/>
        <end position="627"/>
    </location>
</feature>
<dbReference type="InterPro" id="IPR011050">
    <property type="entry name" value="Pectin_lyase_fold/virulence"/>
</dbReference>
<dbReference type="EMBL" id="JBEXAC010000001">
    <property type="protein sequence ID" value="MET6997480.1"/>
    <property type="molecule type" value="Genomic_DNA"/>
</dbReference>
<evidence type="ECO:0000256" key="1">
    <source>
        <dbReference type="SAM" id="SignalP"/>
    </source>
</evidence>
<dbReference type="RefSeq" id="WP_354660116.1">
    <property type="nucleotide sequence ID" value="NZ_JBEXAC010000001.1"/>
</dbReference>
<dbReference type="Proteomes" id="UP001549749">
    <property type="component" value="Unassembled WGS sequence"/>
</dbReference>
<keyword evidence="4" id="KW-1185">Reference proteome</keyword>
<organism evidence="3 4">
    <name type="scientific">Chitinophaga defluvii</name>
    <dbReference type="NCBI Taxonomy" id="3163343"/>
    <lineage>
        <taxon>Bacteria</taxon>
        <taxon>Pseudomonadati</taxon>
        <taxon>Bacteroidota</taxon>
        <taxon>Chitinophagia</taxon>
        <taxon>Chitinophagales</taxon>
        <taxon>Chitinophagaceae</taxon>
        <taxon>Chitinophaga</taxon>
    </lineage>
</organism>
<proteinExistence type="predicted"/>
<reference evidence="3 4" key="1">
    <citation type="submission" date="2024-06" db="EMBL/GenBank/DDBJ databases">
        <title>Chitinophaga defluvii sp. nov., isolated from municipal sewage.</title>
        <authorList>
            <person name="Zhang L."/>
        </authorList>
    </citation>
    <scope>NUCLEOTIDE SEQUENCE [LARGE SCALE GENOMIC DNA]</scope>
    <source>
        <strain evidence="3 4">H8</strain>
    </source>
</reference>
<evidence type="ECO:0000313" key="4">
    <source>
        <dbReference type="Proteomes" id="UP001549749"/>
    </source>
</evidence>
<feature type="domain" description="GLAA-B beta-barrel" evidence="2">
    <location>
        <begin position="136"/>
        <end position="232"/>
    </location>
</feature>
<dbReference type="SMART" id="SM00710">
    <property type="entry name" value="PbH1"/>
    <property type="match status" value="4"/>
</dbReference>
<name>A0ABV2T4D4_9BACT</name>
<keyword evidence="1" id="KW-0732">Signal</keyword>
<dbReference type="SUPFAM" id="SSF51126">
    <property type="entry name" value="Pectin lyase-like"/>
    <property type="match status" value="1"/>
</dbReference>
<comment type="caution">
    <text evidence="3">The sequence shown here is derived from an EMBL/GenBank/DDBJ whole genome shotgun (WGS) entry which is preliminary data.</text>
</comment>
<dbReference type="InterPro" id="IPR057275">
    <property type="entry name" value="Beta-barrel_GLAA-B_I"/>
</dbReference>